<dbReference type="InterPro" id="IPR008969">
    <property type="entry name" value="CarboxyPept-like_regulatory"/>
</dbReference>
<evidence type="ECO:0000256" key="5">
    <source>
        <dbReference type="ARBA" id="ARBA00023136"/>
    </source>
</evidence>
<dbReference type="Gene3D" id="2.170.130.10">
    <property type="entry name" value="TonB-dependent receptor, plug domain"/>
    <property type="match status" value="1"/>
</dbReference>
<evidence type="ECO:0000256" key="1">
    <source>
        <dbReference type="ARBA" id="ARBA00004571"/>
    </source>
</evidence>
<keyword evidence="10" id="KW-0675">Receptor</keyword>
<dbReference type="Proteomes" id="UP000008632">
    <property type="component" value="Chromosome"/>
</dbReference>
<keyword evidence="2 7" id="KW-0813">Transport</keyword>
<keyword evidence="4 7" id="KW-0812">Transmembrane</keyword>
<organism evidence="10 11">
    <name type="scientific">Pseudoxanthomonas suwonensis (strain 11-1)</name>
    <dbReference type="NCBI Taxonomy" id="743721"/>
    <lineage>
        <taxon>Bacteria</taxon>
        <taxon>Pseudomonadati</taxon>
        <taxon>Pseudomonadota</taxon>
        <taxon>Gammaproteobacteria</taxon>
        <taxon>Lysobacterales</taxon>
        <taxon>Lysobacteraceae</taxon>
        <taxon>Pseudoxanthomonas</taxon>
    </lineage>
</organism>
<accession>E6WV65</accession>
<dbReference type="STRING" id="743721.Psesu_2230"/>
<evidence type="ECO:0000313" key="10">
    <source>
        <dbReference type="EMBL" id="ADV28064.1"/>
    </source>
</evidence>
<dbReference type="InterPro" id="IPR036942">
    <property type="entry name" value="Beta-barrel_TonB_sf"/>
</dbReference>
<proteinExistence type="inferred from homology"/>
<feature type="domain" description="TonB-dependent transporter Oar-like beta-barrel" evidence="9">
    <location>
        <begin position="258"/>
        <end position="318"/>
    </location>
</feature>
<dbReference type="Pfam" id="PF25183">
    <property type="entry name" value="OMP_b-brl_4"/>
    <property type="match status" value="2"/>
</dbReference>
<dbReference type="HOGENOM" id="CLU_006298_3_0_6"/>
<keyword evidence="11" id="KW-1185">Reference proteome</keyword>
<dbReference type="InterPro" id="IPR018247">
    <property type="entry name" value="EF_Hand_1_Ca_BS"/>
</dbReference>
<dbReference type="Pfam" id="PF13620">
    <property type="entry name" value="CarboxypepD_reg"/>
    <property type="match status" value="1"/>
</dbReference>
<evidence type="ECO:0000256" key="6">
    <source>
        <dbReference type="ARBA" id="ARBA00023237"/>
    </source>
</evidence>
<dbReference type="GO" id="GO:0009279">
    <property type="term" value="C:cell outer membrane"/>
    <property type="evidence" value="ECO:0007669"/>
    <property type="project" value="UniProtKB-SubCell"/>
</dbReference>
<dbReference type="InterPro" id="IPR057601">
    <property type="entry name" value="Oar-like_b-barrel"/>
</dbReference>
<dbReference type="KEGG" id="psu:Psesu_2230"/>
<keyword evidence="3 7" id="KW-1134">Transmembrane beta strand</keyword>
<sequence length="1014" mass="110303">MTDKKNSLGMKGIKRSVLTVALGMCIAGAAWAADPGGLRISINGADGRPVAGATVKVSSPDSLVSKTGVTGEDGTVRLQGLDPATNYTVEISAAGYNDYSASNVAVVSGRNLSLGYSLGGGSSSSSATTLDAVVVTGASLAAIDTTSATVGSTLTLQMVESLPTGRNYQSYLQLVPGVKPSPGGNPSSKSGVNYSDIGGAAGTSSDNVYLIDGVDVTDSNTGTFGANFNSEIIQEQQVITGGVPAEYAGGSGLISKVITKSGSDEWHGSLNYYLQNDNLVNKDKHGESAGFSTYDTAFTLGGPIVKEKLWFFASYQKKYREDDVLDPSTGSAMRTVDNDARYAFFKTTWQITENDRLVATFFNDPTEISGSRTATTLNNRDFAQKQGGDNYKLEYTRDWGPVLLNAYGFRHEGELSQIPAYQDVSLNNVAFFNSPASLAERSQGGGGTALITERNRDEFGASLEYYLDTSWGTHTIKGGFSYSENEYFEDSVITGPDRARYASIAAANAGVTLGEFFGPGWSGTRSISSSDYSRLINDTGRPGVGDSTAADRAYFLSVVDLNGDGTVSVDELNAYQFTSTAGNPTGQVNNYRIMEASAAPFSVYTKGKTFYLQDTWTLNQWTVNAGIRAEEWTHENSKGQQSAKFDWEIAPRLSVVYDVFGDGRSKVFGFYGRYYDPIRTNMADFAGNLTGPLLYEQVFIGDRWLTFRVRGGEQTPDALFAPSTKTPYTDEFMLGASHTIGQDMSLSVTFTRRTTKDILEDYDLALYSDPSVEPGDHGVAHPGSMFYLPYSYFGYNGAPNSNYVIGTLAGGKREYNGLEITLQKFKSDNWQGMLSYTYNDAHGNTNSDSNADFQGDWLAIDPRAPNMWGRQPGNIEHQFKAFGSYEFNFGLELSAVFNWNSGIIYSRSQLISSRYLPIMGEEYEFDGIYDTWVLPNSIGAETGPSYYTLDMRAKYVKELPVGELEFFVDVFNVLNKQSPISHMALVDGNGVYAFGQPNDWVEPRRAYLGVRYSF</sequence>
<dbReference type="AlphaFoldDB" id="E6WV65"/>
<evidence type="ECO:0000256" key="3">
    <source>
        <dbReference type="ARBA" id="ARBA00022452"/>
    </source>
</evidence>
<dbReference type="PROSITE" id="PS52016">
    <property type="entry name" value="TONB_DEPENDENT_REC_3"/>
    <property type="match status" value="1"/>
</dbReference>
<evidence type="ECO:0000259" key="9">
    <source>
        <dbReference type="Pfam" id="PF25183"/>
    </source>
</evidence>
<dbReference type="SUPFAM" id="SSF49464">
    <property type="entry name" value="Carboxypeptidase regulatory domain-like"/>
    <property type="match status" value="1"/>
</dbReference>
<dbReference type="PROSITE" id="PS00018">
    <property type="entry name" value="EF_HAND_1"/>
    <property type="match status" value="1"/>
</dbReference>
<evidence type="ECO:0000256" key="2">
    <source>
        <dbReference type="ARBA" id="ARBA00022448"/>
    </source>
</evidence>
<keyword evidence="8" id="KW-0732">Signal</keyword>
<dbReference type="EMBL" id="CP002446">
    <property type="protein sequence ID" value="ADV28064.1"/>
    <property type="molecule type" value="Genomic_DNA"/>
</dbReference>
<evidence type="ECO:0000256" key="7">
    <source>
        <dbReference type="PROSITE-ProRule" id="PRU01360"/>
    </source>
</evidence>
<reference evidence="10 11" key="1">
    <citation type="submission" date="2011-01" db="EMBL/GenBank/DDBJ databases">
        <title>Complete sequence of Pseudoxanthomonas suwonensis 11-1.</title>
        <authorList>
            <consortium name="US DOE Joint Genome Institute"/>
            <person name="Lucas S."/>
            <person name="Copeland A."/>
            <person name="Lapidus A."/>
            <person name="Cheng J.-F."/>
            <person name="Goodwin L."/>
            <person name="Pitluck S."/>
            <person name="Teshima H."/>
            <person name="Detter J.C."/>
            <person name="Han C."/>
            <person name="Tapia R."/>
            <person name="Land M."/>
            <person name="Hauser L."/>
            <person name="Kyrpides N."/>
            <person name="Ivanova N."/>
            <person name="Ovchinnikova G."/>
            <person name="Siebers A.K."/>
            <person name="Allgaier M."/>
            <person name="Thelen M.P."/>
            <person name="Hugenholtz P."/>
            <person name="Gladden J."/>
            <person name="Woyke T."/>
        </authorList>
    </citation>
    <scope>NUCLEOTIDE SEQUENCE [LARGE SCALE GENOMIC DNA]</scope>
    <source>
        <strain evidence="11">11-1</strain>
    </source>
</reference>
<keyword evidence="6 7" id="KW-0998">Cell outer membrane</keyword>
<keyword evidence="5 7" id="KW-0472">Membrane</keyword>
<dbReference type="InterPro" id="IPR039426">
    <property type="entry name" value="TonB-dep_rcpt-like"/>
</dbReference>
<evidence type="ECO:0000256" key="4">
    <source>
        <dbReference type="ARBA" id="ARBA00022692"/>
    </source>
</evidence>
<feature type="domain" description="TonB-dependent transporter Oar-like beta-barrel" evidence="9">
    <location>
        <begin position="648"/>
        <end position="891"/>
    </location>
</feature>
<feature type="signal peptide" evidence="8">
    <location>
        <begin position="1"/>
        <end position="32"/>
    </location>
</feature>
<feature type="chain" id="PRO_5003214581" evidence="8">
    <location>
        <begin position="33"/>
        <end position="1014"/>
    </location>
</feature>
<dbReference type="InterPro" id="IPR037066">
    <property type="entry name" value="Plug_dom_sf"/>
</dbReference>
<dbReference type="Gene3D" id="2.60.40.1120">
    <property type="entry name" value="Carboxypeptidase-like, regulatory domain"/>
    <property type="match status" value="1"/>
</dbReference>
<dbReference type="eggNOG" id="COG4771">
    <property type="taxonomic scope" value="Bacteria"/>
</dbReference>
<dbReference type="Gene3D" id="2.40.170.20">
    <property type="entry name" value="TonB-dependent receptor, beta-barrel domain"/>
    <property type="match status" value="2"/>
</dbReference>
<comment type="similarity">
    <text evidence="7">Belongs to the TonB-dependent receptor family.</text>
</comment>
<evidence type="ECO:0000256" key="8">
    <source>
        <dbReference type="SAM" id="SignalP"/>
    </source>
</evidence>
<dbReference type="SUPFAM" id="SSF56935">
    <property type="entry name" value="Porins"/>
    <property type="match status" value="1"/>
</dbReference>
<gene>
    <name evidence="10" type="ordered locus">Psesu_2230</name>
</gene>
<name>E6WV65_PSEUU</name>
<protein>
    <submittedName>
        <fullName evidence="10">TonB-dependent receptor plug</fullName>
    </submittedName>
</protein>
<comment type="subcellular location">
    <subcellularLocation>
        <location evidence="1 7">Cell outer membrane</location>
        <topology evidence="1 7">Multi-pass membrane protein</topology>
    </subcellularLocation>
</comment>
<evidence type="ECO:0000313" key="11">
    <source>
        <dbReference type="Proteomes" id="UP000008632"/>
    </source>
</evidence>